<accession>A0ACC2P3Y6</accession>
<evidence type="ECO:0000313" key="1">
    <source>
        <dbReference type="EMBL" id="KAJ8676485.1"/>
    </source>
</evidence>
<dbReference type="Proteomes" id="UP001239111">
    <property type="component" value="Chromosome 2"/>
</dbReference>
<organism evidence="1 2">
    <name type="scientific">Eretmocerus hayati</name>
    <dbReference type="NCBI Taxonomy" id="131215"/>
    <lineage>
        <taxon>Eukaryota</taxon>
        <taxon>Metazoa</taxon>
        <taxon>Ecdysozoa</taxon>
        <taxon>Arthropoda</taxon>
        <taxon>Hexapoda</taxon>
        <taxon>Insecta</taxon>
        <taxon>Pterygota</taxon>
        <taxon>Neoptera</taxon>
        <taxon>Endopterygota</taxon>
        <taxon>Hymenoptera</taxon>
        <taxon>Apocrita</taxon>
        <taxon>Proctotrupomorpha</taxon>
        <taxon>Chalcidoidea</taxon>
        <taxon>Aphelinidae</taxon>
        <taxon>Aphelininae</taxon>
        <taxon>Eretmocerus</taxon>
    </lineage>
</organism>
<reference evidence="1" key="1">
    <citation type="submission" date="2023-04" db="EMBL/GenBank/DDBJ databases">
        <title>A chromosome-level genome assembly of the parasitoid wasp Eretmocerus hayati.</title>
        <authorList>
            <person name="Zhong Y."/>
            <person name="Liu S."/>
            <person name="Liu Y."/>
        </authorList>
    </citation>
    <scope>NUCLEOTIDE SEQUENCE</scope>
    <source>
        <strain evidence="1">ZJU_SS_LIU_2023</strain>
    </source>
</reference>
<proteinExistence type="predicted"/>
<gene>
    <name evidence="1" type="ORF">QAD02_012272</name>
</gene>
<evidence type="ECO:0000313" key="2">
    <source>
        <dbReference type="Proteomes" id="UP001239111"/>
    </source>
</evidence>
<comment type="caution">
    <text evidence="1">The sequence shown here is derived from an EMBL/GenBank/DDBJ whole genome shotgun (WGS) entry which is preliminary data.</text>
</comment>
<protein>
    <submittedName>
        <fullName evidence="1">Uncharacterized protein</fullName>
    </submittedName>
</protein>
<name>A0ACC2P3Y6_9HYME</name>
<dbReference type="EMBL" id="CM056742">
    <property type="protein sequence ID" value="KAJ8676485.1"/>
    <property type="molecule type" value="Genomic_DNA"/>
</dbReference>
<sequence>MQNRRDEMTTLFHKKKRRTQEHVPINKKGKRQRETLRRRRDYLLPWLTEQLGFEVKDLTYAFLGDHSDRELIGVLENRYSKNLLDSPTGGVEFNEYGKLILCQNANVESIEPIGIIEETEFVPFIEDRVEYLEHFLRDRYPRSVEPRDLISVNDYEYLKQISWSILHNPIDPLRFSSTGFLIQFGPAPKFKNRFNRPIEFHQQSSQKRVVASVAPIIQSAARPTRPVSRVTGRPVDFSPLPLIDLTEEPDVNPAFDPDSELEVQVIPVAPRTQISRRNRPRVFHPPELFPSPIDPLHQNLGFLPLPIPPSRPASPVQPITGPEPSAEIVDPILDSIPALNLSISSDSSSDHPGGDSVTENPIPRVTTPIPEISEQIIVDPAPRTPEVHQNQEILNLFPVPPPLSPLSPIASRPITPSAASTPTTEKSLLPDPLPTARESGAVRRLDRDFENLRVSTKPLPERAVSFNFIPFLDIPSNIPEEQPSFKKAKQRVAHPNAPSSPRQTKVINPLPEVRLKKKSIRKVINPSQSRKRKSTTVNHSPAKKPKLSSKKVDSQPRKPISIPPAVKPASKSLPSEVDIVSRKRTVPLKPSNFASRKEDTPRAIIGSPRKIPRIPLKINTKCSKCRDQGKNFHCSRCFREKKGLKPSTCVSSCKETGGCWNCAKKPKE</sequence>
<keyword evidence="2" id="KW-1185">Reference proteome</keyword>